<feature type="coiled-coil region" evidence="2">
    <location>
        <begin position="431"/>
        <end position="472"/>
    </location>
</feature>
<gene>
    <name evidence="5" type="ORF">G4G71_04895</name>
</gene>
<keyword evidence="1" id="KW-0997">Cell inner membrane</keyword>
<dbReference type="RefSeq" id="WP_169935776.1">
    <property type="nucleotide sequence ID" value="NZ_CP048833.1"/>
</dbReference>
<evidence type="ECO:0000313" key="6">
    <source>
        <dbReference type="Proteomes" id="UP000502549"/>
    </source>
</evidence>
<keyword evidence="1" id="KW-1003">Cell membrane</keyword>
<evidence type="ECO:0000313" key="5">
    <source>
        <dbReference type="EMBL" id="QJP07253.1"/>
    </source>
</evidence>
<dbReference type="InterPro" id="IPR007345">
    <property type="entry name" value="Polysacch_pyruvyl_Trfase"/>
</dbReference>
<sequence>MNRKPKVVLCGWYGASNVGDELLLGAIVDWIKELGGEPTIISLNPAHTEQVYGQPAVDFHNLGEIGQALAESDAFIMGGGGIFQEHHPFNACALYDPLMSDIAQYARPFYMARQFGLKTMILAHGVGPLRSAQAQAIARDVFSTADVVTIRDDQSAELLRHIGITRPIVTAPDPGWYAASQVIRKLALTDIEDSPKKTLGLIIREWPKDAGWSEKLVDAINAELPENWRCVWFAFQHALDEQRAESDRPYLEQLSDALVDRIEDLVVDCIDVSAMATELAHCDALVSMRLHGSILAIALGKPCGFLEYDDKMIRAHEMAGVPQSLRLSLAAPSTRFNELISALTQTSEQTPAWTITPSTHESLRRAAMAHKAELAALLESLKTEERSFSWEAKEGFDWLNTWMQHLIWQNRDIRRAKDRAHALLRYRDSELQQSSARVDALQRGTEDLNKQLESARQETNQLRQTIDQQQVRINDIDADNSAKSTYILEKEIHVAMLEQVIQKNSRTLGSKVAGAYKVLTPKVKRAIYLLQNGGPAALLSAVKRRRQIRSALNEKPLIAIPASPENIADAYFQASSQLREEELVIFANQNFSALGEQHRGAQLARAALAAGHRVIYISPAVDPEPRHLPGMLSLALPELTKGELFKNLSEHSLLVYLSSNADVIPFAKYAKDRGLNTVFDTFYCELLSSNPQDAAPQKLAELADRVCVSGQTSGCHFDATHAKKIFTVPQAASHTYFDIYKEYQLPFEWQEDNREKGLLLITEGTDHWVDWNYLKLLAEENQHLAIHILGMDTIPEMPGNVCLLPTQRLEQASLYVAHADFIVAPISDTAGASEFAVSSILPGLFLRKPVVCNKEMRVGKLFHLPTPTALDLDQIRSSAPANNDLLVAENSWLGRLEQLIPALPRQDVSVIILIHNNAKIIGRCLQTLLLHCSPYIREVIVVDNASSDDGASIVEREFPGVKLVRNPENGCSSGRNLGVEHATGKYIAFFDSDQWFTGSSGFAEALAILEDNANVGVIGWNAGWFDATRTDLGGMIADYCPNRAMNAQATQDGYRSDIGFLGTSGFFMRRETFDAIEGFDTYYDPTCFEDTDLCFQIRALEMEVSFRDLSGIRHQPHQTTGADSGSERYKKLFLRNSNYFKEKWRAHPEYFLDYTP</sequence>
<feature type="domain" description="Glycosyltransferase 2-like" evidence="3">
    <location>
        <begin position="909"/>
        <end position="1073"/>
    </location>
</feature>
<dbReference type="PANTHER" id="PTHR36836:SF1">
    <property type="entry name" value="COLANIC ACID BIOSYNTHESIS PROTEIN WCAK"/>
    <property type="match status" value="1"/>
</dbReference>
<reference evidence="5 6" key="1">
    <citation type="submission" date="2020-02" db="EMBL/GenBank/DDBJ databases">
        <title>Complete genome sequence of Pseudomonas multiresinivorans ORNL1.</title>
        <authorList>
            <person name="Podar M."/>
        </authorList>
    </citation>
    <scope>NUCLEOTIDE SEQUENCE [LARGE SCALE GENOMIC DNA]</scope>
    <source>
        <strain evidence="6">populi</strain>
    </source>
</reference>
<protein>
    <submittedName>
        <fullName evidence="5">Glycosyltransferase</fullName>
    </submittedName>
</protein>
<evidence type="ECO:0000256" key="1">
    <source>
        <dbReference type="ARBA" id="ARBA00022519"/>
    </source>
</evidence>
<keyword evidence="5" id="KW-0808">Transferase</keyword>
<dbReference type="EMBL" id="CP048833">
    <property type="protein sequence ID" value="QJP07253.1"/>
    <property type="molecule type" value="Genomic_DNA"/>
</dbReference>
<name>A0A7Z3BI15_9PSED</name>
<evidence type="ECO:0000259" key="4">
    <source>
        <dbReference type="Pfam" id="PF04230"/>
    </source>
</evidence>
<evidence type="ECO:0000259" key="3">
    <source>
        <dbReference type="Pfam" id="PF00535"/>
    </source>
</evidence>
<dbReference type="KEGG" id="pmui:G4G71_04895"/>
<keyword evidence="1" id="KW-0472">Membrane</keyword>
<dbReference type="GO" id="GO:0016740">
    <property type="term" value="F:transferase activity"/>
    <property type="evidence" value="ECO:0007669"/>
    <property type="project" value="UniProtKB-KW"/>
</dbReference>
<dbReference type="AlphaFoldDB" id="A0A7Z3BI15"/>
<keyword evidence="6" id="KW-1185">Reference proteome</keyword>
<dbReference type="Gene3D" id="3.40.50.2000">
    <property type="entry name" value="Glycogen Phosphorylase B"/>
    <property type="match status" value="1"/>
</dbReference>
<feature type="domain" description="Polysaccharide pyruvyl transferase" evidence="4">
    <location>
        <begin position="17"/>
        <end position="309"/>
    </location>
</feature>
<dbReference type="InterPro" id="IPR001173">
    <property type="entry name" value="Glyco_trans_2-like"/>
</dbReference>
<dbReference type="Gene3D" id="3.90.550.10">
    <property type="entry name" value="Spore Coat Polysaccharide Biosynthesis Protein SpsA, Chain A"/>
    <property type="match status" value="1"/>
</dbReference>
<dbReference type="Proteomes" id="UP000502549">
    <property type="component" value="Chromosome"/>
</dbReference>
<dbReference type="SUPFAM" id="SSF53448">
    <property type="entry name" value="Nucleotide-diphospho-sugar transferases"/>
    <property type="match status" value="1"/>
</dbReference>
<dbReference type="InterPro" id="IPR029044">
    <property type="entry name" value="Nucleotide-diphossugar_trans"/>
</dbReference>
<organism evidence="5 6">
    <name type="scientific">Pseudomonas multiresinivorans</name>
    <dbReference type="NCBI Taxonomy" id="95301"/>
    <lineage>
        <taxon>Bacteria</taxon>
        <taxon>Pseudomonadati</taxon>
        <taxon>Pseudomonadota</taxon>
        <taxon>Gammaproteobacteria</taxon>
        <taxon>Pseudomonadales</taxon>
        <taxon>Pseudomonadaceae</taxon>
        <taxon>Pseudomonas</taxon>
    </lineage>
</organism>
<proteinExistence type="predicted"/>
<accession>A0A7Z3BI15</accession>
<dbReference type="PANTHER" id="PTHR36836">
    <property type="entry name" value="COLANIC ACID BIOSYNTHESIS PROTEIN WCAK"/>
    <property type="match status" value="1"/>
</dbReference>
<dbReference type="Pfam" id="PF04230">
    <property type="entry name" value="PS_pyruv_trans"/>
    <property type="match status" value="1"/>
</dbReference>
<dbReference type="Pfam" id="PF00535">
    <property type="entry name" value="Glycos_transf_2"/>
    <property type="match status" value="1"/>
</dbReference>
<evidence type="ECO:0000256" key="2">
    <source>
        <dbReference type="SAM" id="Coils"/>
    </source>
</evidence>
<keyword evidence="2" id="KW-0175">Coiled coil</keyword>